<keyword evidence="5 7" id="KW-0472">Membrane</keyword>
<feature type="transmembrane region" description="Helical" evidence="7">
    <location>
        <begin position="160"/>
        <end position="181"/>
    </location>
</feature>
<sequence length="587" mass="62647">MSTSLSAIARLVSQEGDGPQSGAEAAVSDAIDIASLLLGVAVGALLGFLAAALASAILRSILRRSQVGSMLLKRVRTPFYVALMMWGGLLGLEWMLQGADLSQWSNGTLVSTSTHVLLILAIGAVTWIAYAAAWVFEDAARMRNRADQGRARRFETQAQVVRRLVQLIVVIIGIVAILSTFAAARQAMTTLLASAGLISVIAGLAAQQTLGNVFAGIQLAFTDAIRVGDVVVANDKGESGAIEEITLSYVVVRLWDERRLIIPSTYFTSTTFENWTRRAAAQLGTVEIHLDWAAPMALIRQKVESLLQATDLWDGRTWNVQMTGADTSTVTVRILVSAKNSGSLWDLRCYLREHIIAWVVAEEPWARPATRIQPQAEVAVPVDTSRAQVAALAAELTKIAGDPSSTGMHEDGASALEDAAKALADNTAGDEATHAARLVAARRKAKRARRRAMADRMRELAGSERRVPLRAESVPTQVMTAGTLARIVGAPPKDSARAKDRAPGAPASPDELTAELPQAVARAAEENPTTTTSGGKGERLYSGSPDAEERSGIFAGPGEEALAEREAVAKRREAEAKGVRPEDERGK</sequence>
<dbReference type="SUPFAM" id="SSF50182">
    <property type="entry name" value="Sm-like ribonucleoproteins"/>
    <property type="match status" value="1"/>
</dbReference>
<evidence type="ECO:0000256" key="3">
    <source>
        <dbReference type="ARBA" id="ARBA00022692"/>
    </source>
</evidence>
<organism evidence="9 10">
    <name type="scientific">Schaalia hyovaginalis</name>
    <dbReference type="NCBI Taxonomy" id="29316"/>
    <lineage>
        <taxon>Bacteria</taxon>
        <taxon>Bacillati</taxon>
        <taxon>Actinomycetota</taxon>
        <taxon>Actinomycetes</taxon>
        <taxon>Actinomycetales</taxon>
        <taxon>Actinomycetaceae</taxon>
        <taxon>Schaalia</taxon>
    </lineage>
</organism>
<dbReference type="AlphaFoldDB" id="A0A923E477"/>
<proteinExistence type="inferred from homology"/>
<dbReference type="PANTHER" id="PTHR30566:SF25">
    <property type="entry name" value="INNER MEMBRANE PROTEIN"/>
    <property type="match status" value="1"/>
</dbReference>
<evidence type="ECO:0000313" key="9">
    <source>
        <dbReference type="EMBL" id="MBB6335634.1"/>
    </source>
</evidence>
<feature type="transmembrane region" description="Helical" evidence="7">
    <location>
        <begin position="116"/>
        <end position="136"/>
    </location>
</feature>
<dbReference type="Proteomes" id="UP000617426">
    <property type="component" value="Unassembled WGS sequence"/>
</dbReference>
<dbReference type="GO" id="GO:0016020">
    <property type="term" value="C:membrane"/>
    <property type="evidence" value="ECO:0007669"/>
    <property type="project" value="UniProtKB-SubCell"/>
</dbReference>
<dbReference type="InterPro" id="IPR011014">
    <property type="entry name" value="MscS_channel_TM-2"/>
</dbReference>
<keyword evidence="3 7" id="KW-0812">Transmembrane</keyword>
<dbReference type="SUPFAM" id="SSF82861">
    <property type="entry name" value="Mechanosensitive channel protein MscS (YggB), transmembrane region"/>
    <property type="match status" value="1"/>
</dbReference>
<dbReference type="InterPro" id="IPR023408">
    <property type="entry name" value="MscS_beta-dom_sf"/>
</dbReference>
<feature type="transmembrane region" description="Helical" evidence="7">
    <location>
        <begin position="33"/>
        <end position="58"/>
    </location>
</feature>
<comment type="subcellular location">
    <subcellularLocation>
        <location evidence="1">Membrane</location>
        <topology evidence="1">Multi-pass membrane protein</topology>
    </subcellularLocation>
</comment>
<dbReference type="RefSeq" id="WP_184454122.1">
    <property type="nucleotide sequence ID" value="NZ_JACHMK010000001.1"/>
</dbReference>
<keyword evidence="10" id="KW-1185">Reference proteome</keyword>
<feature type="transmembrane region" description="Helical" evidence="7">
    <location>
        <begin position="79"/>
        <end position="96"/>
    </location>
</feature>
<evidence type="ECO:0000256" key="2">
    <source>
        <dbReference type="ARBA" id="ARBA00008017"/>
    </source>
</evidence>
<reference evidence="9" key="1">
    <citation type="submission" date="2020-08" db="EMBL/GenBank/DDBJ databases">
        <title>Sequencing the genomes of 1000 actinobacteria strains.</title>
        <authorList>
            <person name="Klenk H.-P."/>
        </authorList>
    </citation>
    <scope>NUCLEOTIDE SEQUENCE</scope>
    <source>
        <strain evidence="9">DSM 10695</strain>
    </source>
</reference>
<feature type="domain" description="Mechanosensitive ion channel MscS" evidence="8">
    <location>
        <begin position="209"/>
        <end position="277"/>
    </location>
</feature>
<dbReference type="Gene3D" id="1.10.287.1260">
    <property type="match status" value="1"/>
</dbReference>
<dbReference type="GO" id="GO:0055085">
    <property type="term" value="P:transmembrane transport"/>
    <property type="evidence" value="ECO:0007669"/>
    <property type="project" value="InterPro"/>
</dbReference>
<dbReference type="Pfam" id="PF00924">
    <property type="entry name" value="MS_channel_2nd"/>
    <property type="match status" value="1"/>
</dbReference>
<evidence type="ECO:0000313" key="10">
    <source>
        <dbReference type="Proteomes" id="UP000617426"/>
    </source>
</evidence>
<name>A0A923E477_9ACTO</name>
<feature type="region of interest" description="Disordered" evidence="6">
    <location>
        <begin position="482"/>
        <end position="587"/>
    </location>
</feature>
<keyword evidence="4 7" id="KW-1133">Transmembrane helix</keyword>
<gene>
    <name evidence="9" type="ORF">HD592_002199</name>
</gene>
<evidence type="ECO:0000256" key="4">
    <source>
        <dbReference type="ARBA" id="ARBA00022989"/>
    </source>
</evidence>
<protein>
    <submittedName>
        <fullName evidence="9">Small-conductance mechanosensitive channel</fullName>
    </submittedName>
</protein>
<evidence type="ECO:0000256" key="6">
    <source>
        <dbReference type="SAM" id="MobiDB-lite"/>
    </source>
</evidence>
<evidence type="ECO:0000256" key="1">
    <source>
        <dbReference type="ARBA" id="ARBA00004141"/>
    </source>
</evidence>
<comment type="similarity">
    <text evidence="2">Belongs to the MscS (TC 1.A.23) family.</text>
</comment>
<dbReference type="EMBL" id="JACHMK010000001">
    <property type="protein sequence ID" value="MBB6335634.1"/>
    <property type="molecule type" value="Genomic_DNA"/>
</dbReference>
<accession>A0A923E477</accession>
<dbReference type="PANTHER" id="PTHR30566">
    <property type="entry name" value="YNAI-RELATED MECHANOSENSITIVE ION CHANNEL"/>
    <property type="match status" value="1"/>
</dbReference>
<evidence type="ECO:0000256" key="5">
    <source>
        <dbReference type="ARBA" id="ARBA00023136"/>
    </source>
</evidence>
<dbReference type="Gene3D" id="2.30.30.60">
    <property type="match status" value="1"/>
</dbReference>
<dbReference type="InterPro" id="IPR006685">
    <property type="entry name" value="MscS_channel_2nd"/>
</dbReference>
<evidence type="ECO:0000256" key="7">
    <source>
        <dbReference type="SAM" id="Phobius"/>
    </source>
</evidence>
<dbReference type="InterPro" id="IPR010920">
    <property type="entry name" value="LSM_dom_sf"/>
</dbReference>
<evidence type="ECO:0000259" key="8">
    <source>
        <dbReference type="Pfam" id="PF00924"/>
    </source>
</evidence>
<feature type="compositionally biased region" description="Basic and acidic residues" evidence="6">
    <location>
        <begin position="562"/>
        <end position="587"/>
    </location>
</feature>
<comment type="caution">
    <text evidence="9">The sequence shown here is derived from an EMBL/GenBank/DDBJ whole genome shotgun (WGS) entry which is preliminary data.</text>
</comment>